<evidence type="ECO:0000313" key="4">
    <source>
        <dbReference type="Proteomes" id="UP000586042"/>
    </source>
</evidence>
<sequence>MTKNGSAQPPAGGGGAGLRLNWPAVSAVAGAVAAVVALIAYLAPPAPPPQSQRDVVVPTPVPESSSPDTATTRPAPPSPSPSPEPSTPDSSTPEPRTPESRTPEPPMPRSTPPAPASSEPLAQVRPGGCDEAAAALTAYRRNAGTVRNSQAAAAQQARQDLMGASLEAQGVVAAKISRLAAGFQELSFRLTGMTGGDPNQVIAAIKSDVAELNRLCGSG</sequence>
<accession>A0A7Y6M3U8</accession>
<evidence type="ECO:0000313" key="3">
    <source>
        <dbReference type="EMBL" id="NUW32825.1"/>
    </source>
</evidence>
<feature type="region of interest" description="Disordered" evidence="1">
    <location>
        <begin position="44"/>
        <end position="125"/>
    </location>
</feature>
<dbReference type="AlphaFoldDB" id="A0A7Y6M3U8"/>
<feature type="compositionally biased region" description="Pro residues" evidence="1">
    <location>
        <begin position="74"/>
        <end position="86"/>
    </location>
</feature>
<dbReference type="EMBL" id="JABWGN010000005">
    <property type="protein sequence ID" value="NUW32825.1"/>
    <property type="molecule type" value="Genomic_DNA"/>
</dbReference>
<keyword evidence="2" id="KW-1133">Transmembrane helix</keyword>
<feature type="transmembrane region" description="Helical" evidence="2">
    <location>
        <begin position="20"/>
        <end position="43"/>
    </location>
</feature>
<comment type="caution">
    <text evidence="3">The sequence shown here is derived from an EMBL/GenBank/DDBJ whole genome shotgun (WGS) entry which is preliminary data.</text>
</comment>
<reference evidence="3 4" key="1">
    <citation type="submission" date="2020-06" db="EMBL/GenBank/DDBJ databases">
        <title>Nonomuraea sp. SMC257, a novel actinomycete isolated from soil.</title>
        <authorList>
            <person name="Chanama M."/>
        </authorList>
    </citation>
    <scope>NUCLEOTIDE SEQUENCE [LARGE SCALE GENOMIC DNA]</scope>
    <source>
        <strain evidence="3 4">SMC257</strain>
    </source>
</reference>
<feature type="compositionally biased region" description="Low complexity" evidence="1">
    <location>
        <begin position="55"/>
        <end position="73"/>
    </location>
</feature>
<keyword evidence="2" id="KW-0812">Transmembrane</keyword>
<keyword evidence="4" id="KW-1185">Reference proteome</keyword>
<protein>
    <submittedName>
        <fullName evidence="3">Uncharacterized protein</fullName>
    </submittedName>
</protein>
<name>A0A7Y6M3U8_9ACTN</name>
<dbReference type="PRINTS" id="PR01217">
    <property type="entry name" value="PRICHEXTENSN"/>
</dbReference>
<evidence type="ECO:0000256" key="1">
    <source>
        <dbReference type="SAM" id="MobiDB-lite"/>
    </source>
</evidence>
<keyword evidence="2" id="KW-0472">Membrane</keyword>
<gene>
    <name evidence="3" type="ORF">HTZ77_15485</name>
</gene>
<evidence type="ECO:0000256" key="2">
    <source>
        <dbReference type="SAM" id="Phobius"/>
    </source>
</evidence>
<organism evidence="3 4">
    <name type="scientific">Nonomuraea montanisoli</name>
    <dbReference type="NCBI Taxonomy" id="2741721"/>
    <lineage>
        <taxon>Bacteria</taxon>
        <taxon>Bacillati</taxon>
        <taxon>Actinomycetota</taxon>
        <taxon>Actinomycetes</taxon>
        <taxon>Streptosporangiales</taxon>
        <taxon>Streptosporangiaceae</taxon>
        <taxon>Nonomuraea</taxon>
    </lineage>
</organism>
<dbReference type="Proteomes" id="UP000586042">
    <property type="component" value="Unassembled WGS sequence"/>
</dbReference>
<feature type="compositionally biased region" description="Pro residues" evidence="1">
    <location>
        <begin position="103"/>
        <end position="115"/>
    </location>
</feature>
<dbReference type="RefSeq" id="WP_175590231.1">
    <property type="nucleotide sequence ID" value="NZ_JABWGN010000005.1"/>
</dbReference>
<proteinExistence type="predicted"/>